<proteinExistence type="predicted"/>
<evidence type="ECO:0000256" key="2">
    <source>
        <dbReference type="ARBA" id="ARBA00022679"/>
    </source>
</evidence>
<dbReference type="SUPFAM" id="SSF53756">
    <property type="entry name" value="UDP-Glycosyltransferase/glycogen phosphorylase"/>
    <property type="match status" value="1"/>
</dbReference>
<dbReference type="Pfam" id="PF01075">
    <property type="entry name" value="Glyco_transf_9"/>
    <property type="match status" value="1"/>
</dbReference>
<keyword evidence="4" id="KW-1185">Reference proteome</keyword>
<evidence type="ECO:0000256" key="1">
    <source>
        <dbReference type="ARBA" id="ARBA00022676"/>
    </source>
</evidence>
<accession>A0A2S1LQ64</accession>
<dbReference type="PANTHER" id="PTHR30160">
    <property type="entry name" value="TETRAACYLDISACCHARIDE 4'-KINASE-RELATED"/>
    <property type="match status" value="1"/>
</dbReference>
<keyword evidence="1" id="KW-0328">Glycosyltransferase</keyword>
<dbReference type="InterPro" id="IPR051199">
    <property type="entry name" value="LPS_LOS_Heptosyltrfase"/>
</dbReference>
<gene>
    <name evidence="3" type="ORF">FK004_11410</name>
</gene>
<name>A0A2S1LQ64_9FLAO</name>
<dbReference type="OrthoDB" id="9797795at2"/>
<dbReference type="EMBL" id="CP020919">
    <property type="protein sequence ID" value="AWG25786.1"/>
    <property type="molecule type" value="Genomic_DNA"/>
</dbReference>
<evidence type="ECO:0000313" key="4">
    <source>
        <dbReference type="Proteomes" id="UP000244677"/>
    </source>
</evidence>
<dbReference type="Proteomes" id="UP000244677">
    <property type="component" value="Chromosome"/>
</dbReference>
<dbReference type="GO" id="GO:0005829">
    <property type="term" value="C:cytosol"/>
    <property type="evidence" value="ECO:0007669"/>
    <property type="project" value="TreeGrafter"/>
</dbReference>
<protein>
    <submittedName>
        <fullName evidence="3">ADP-heptose--LPS heptosyltransferase</fullName>
    </submittedName>
</protein>
<reference evidence="3 4" key="1">
    <citation type="submission" date="2017-04" db="EMBL/GenBank/DDBJ databases">
        <title>Complete genome sequence of Flavobacterium kingsejong AJ004.</title>
        <authorList>
            <person name="Lee P.C."/>
        </authorList>
    </citation>
    <scope>NUCLEOTIDE SEQUENCE [LARGE SCALE GENOMIC DNA]</scope>
    <source>
        <strain evidence="3 4">AJ004</strain>
    </source>
</reference>
<dbReference type="GO" id="GO:0009244">
    <property type="term" value="P:lipopolysaccharide core region biosynthetic process"/>
    <property type="evidence" value="ECO:0007669"/>
    <property type="project" value="TreeGrafter"/>
</dbReference>
<keyword evidence="2 3" id="KW-0808">Transferase</keyword>
<evidence type="ECO:0000313" key="3">
    <source>
        <dbReference type="EMBL" id="AWG25786.1"/>
    </source>
</evidence>
<dbReference type="Gene3D" id="3.40.50.2000">
    <property type="entry name" value="Glycogen Phosphorylase B"/>
    <property type="match status" value="2"/>
</dbReference>
<dbReference type="AlphaFoldDB" id="A0A2S1LQ64"/>
<dbReference type="GO" id="GO:0008713">
    <property type="term" value="F:ADP-heptose-lipopolysaccharide heptosyltransferase activity"/>
    <property type="evidence" value="ECO:0007669"/>
    <property type="project" value="TreeGrafter"/>
</dbReference>
<dbReference type="CDD" id="cd03789">
    <property type="entry name" value="GT9_LPS_heptosyltransferase"/>
    <property type="match status" value="1"/>
</dbReference>
<dbReference type="KEGG" id="fki:FK004_11410"/>
<sequence>MNILKNINVARRHIMRNLTKNIGQSRVDSKVSLTATTEIKRVLICRPNHRLGNLLLITPLLQEVTATFPDCKIDLFVKGTLAPTLFQNYKNIHRIIELPRKPFKNLLQYVKGWIAIKSNQYDIVINVAKHSSSGRLSAQFANSKYKFFGDLPGDNSSEYTDQAHIAKYPIYSFRKYLSQLGLRKNYNAVASLNLKLSLSEIADGHLLLKELVNPEQKTISIFTYATGDKCYSESWWEHFYGQLKISYPGYNIIEILPVENISKIGFQAPTFYSTNIRQIGALIANTDLFIGADSGIMHLASAVHTPTIGLFSVTDHHTYQPYNNNSIAINTNNSTIKDWISALNGILVPG</sequence>
<dbReference type="RefSeq" id="WP_108737354.1">
    <property type="nucleotide sequence ID" value="NZ_CP020919.1"/>
</dbReference>
<dbReference type="InterPro" id="IPR002201">
    <property type="entry name" value="Glyco_trans_9"/>
</dbReference>
<organism evidence="3 4">
    <name type="scientific">Flavobacterium kingsejongi</name>
    <dbReference type="NCBI Taxonomy" id="1678728"/>
    <lineage>
        <taxon>Bacteria</taxon>
        <taxon>Pseudomonadati</taxon>
        <taxon>Bacteroidota</taxon>
        <taxon>Flavobacteriia</taxon>
        <taxon>Flavobacteriales</taxon>
        <taxon>Flavobacteriaceae</taxon>
        <taxon>Flavobacterium</taxon>
    </lineage>
</organism>